<name>A0A1R1WZ42_9FUNG</name>
<feature type="region of interest" description="Disordered" evidence="12">
    <location>
        <begin position="942"/>
        <end position="965"/>
    </location>
</feature>
<organism evidence="15 16">
    <name type="scientific">Smittium culicis</name>
    <dbReference type="NCBI Taxonomy" id="133412"/>
    <lineage>
        <taxon>Eukaryota</taxon>
        <taxon>Fungi</taxon>
        <taxon>Fungi incertae sedis</taxon>
        <taxon>Zoopagomycota</taxon>
        <taxon>Kickxellomycotina</taxon>
        <taxon>Harpellomycetes</taxon>
        <taxon>Harpellales</taxon>
        <taxon>Legeriomycetaceae</taxon>
        <taxon>Smittium</taxon>
    </lineage>
</organism>
<evidence type="ECO:0000256" key="7">
    <source>
        <dbReference type="ARBA" id="ARBA00022833"/>
    </source>
</evidence>
<dbReference type="InterPro" id="IPR055256">
    <property type="entry name" value="KH_1_KHDC4/BBP-like"/>
</dbReference>
<reference evidence="16" key="1">
    <citation type="submission" date="2017-01" db="EMBL/GenBank/DDBJ databases">
        <authorList>
            <person name="Wang Y."/>
            <person name="White M."/>
            <person name="Kvist S."/>
            <person name="Moncalvo J.-M."/>
        </authorList>
    </citation>
    <scope>NUCLEOTIDE SEQUENCE [LARGE SCALE GENOMIC DNA]</scope>
    <source>
        <strain evidence="16">ID-206-W2</strain>
    </source>
</reference>
<dbReference type="SUPFAM" id="SSF54791">
    <property type="entry name" value="Eukaryotic type KH-domain (KH-domain type I)"/>
    <property type="match status" value="1"/>
</dbReference>
<accession>A0A1R1WZ42</accession>
<feature type="compositionally biased region" description="Polar residues" evidence="12">
    <location>
        <begin position="328"/>
        <end position="337"/>
    </location>
</feature>
<dbReference type="InterPro" id="IPR004087">
    <property type="entry name" value="KH_dom"/>
</dbReference>
<dbReference type="SMART" id="SM00343">
    <property type="entry name" value="ZnF_C2HC"/>
    <property type="match status" value="2"/>
</dbReference>
<evidence type="ECO:0000256" key="8">
    <source>
        <dbReference type="ARBA" id="ARBA00022884"/>
    </source>
</evidence>
<sequence>MSNNLDDSTVRPAKKRKNRWGDPASAVKFPGAPTAITVKLTNSQLENYTQIMRIEELSKKLRLNDVIPTNRERSPSPEPIYNSEGKRVNTREYRYRKKIDDERNSLIENQIAINPDFKPPPDYRKATRFSDKYFLPTKDHPDINFIGLLIGPRGNTLKQIEAKSGCKISIRGKGSIKEGKTRDDFMLPGADEELHAYVIADSVEKVNKGIKVVKDIVNQTIISPESHNKLKTLQLRELAVLNGTLREEDEAGLQTCPNCGLPGHRRWECTEQQNVTSSIVCSICNGHGHLSKDCIALSDPAAFERSQIKNSQINSDYMRLMIDLGEHNPSSTSTPPTKHQIPTAPPTQSSLPQNPTHPQNSNQQQPYPQHPNNFHQQPSFNHKIPPQTNHYPHNFNPPHHMPPSQNFNTSHLNPHFYHPPHTHHHPLPPPPPPPLHSLPLHPPSFHPPSQTTSELPQFPNHSSNNLNPSIPPPHKSDNTTNYPHSINNTNNLSPNTLGNFSSTNSQNPEFIDYSSASADSLRKTFPVPSLPTLDATDLLTCLNSPTDFSPGDELNALKADLGIDSNFNIAFPPKPINTSSVIANLLFGKALPPWCKGPDKPFFSLSSNSPSLNNLDSSSLNNNNSSNSSLDPSKSANSNQYHHNEPEDSSDFYQLLHSKISSGLDFKSKPKLFSYFFSHISKCQKLYKIDPSIFNHLFNSTPISKVAVFNLLNDFVSKTSSKNNTPSIPTKNSSPNPKIQMDICNIPFDYSIFEGCLFSILESKISEFNKNKSLESNQNSILQVPIHGNAYVYPPVSNSAAPHLNQVNASIVKSQPIVDPIPGAIAFVPATVTSDKSITLPENANNVNPANSLHNTTLFPNPNIHPVAHANNHISPPANNISNPYSQLQNTQHSLTNSRQNFPNYNQFSNTSLSHPAQHSNFNRQINGPYNGYNTPQFIPSSNTHFAPQNQPQNSNIYNQNSNGQLPLQNGFNASHVNNSTSIPSYPINYQAPNTLTHLPDPKVNQQFIQNFQSHQSLPYTPPPPTYEPPPPPPPSTQPPPPPPSTQPPPPPPTTQPPPPPPPSTQPPPPPPPPSNQPPPPPPPSSQPPPPPPPHPSY</sequence>
<protein>
    <recommendedName>
        <fullName evidence="3">Branchpoint-bridging protein</fullName>
    </recommendedName>
</protein>
<keyword evidence="5" id="KW-0479">Metal-binding</keyword>
<dbReference type="InterPro" id="IPR045071">
    <property type="entry name" value="BBP-like"/>
</dbReference>
<keyword evidence="4" id="KW-0507">mRNA processing</keyword>
<feature type="compositionally biased region" description="Polar residues" evidence="12">
    <location>
        <begin position="478"/>
        <end position="487"/>
    </location>
</feature>
<comment type="subcellular location">
    <subcellularLocation>
        <location evidence="1">Nucleus</location>
    </subcellularLocation>
</comment>
<dbReference type="InterPro" id="IPR001878">
    <property type="entry name" value="Znf_CCHC"/>
</dbReference>
<dbReference type="InterPro" id="IPR036612">
    <property type="entry name" value="KH_dom_type_1_sf"/>
</dbReference>
<dbReference type="Gene3D" id="3.30.1370.10">
    <property type="entry name" value="K Homology domain, type 1"/>
    <property type="match status" value="1"/>
</dbReference>
<dbReference type="PROSITE" id="PS50084">
    <property type="entry name" value="KH_TYPE_1"/>
    <property type="match status" value="1"/>
</dbReference>
<feature type="compositionally biased region" description="Polar residues" evidence="12">
    <location>
        <begin position="346"/>
        <end position="356"/>
    </location>
</feature>
<evidence type="ECO:0000256" key="2">
    <source>
        <dbReference type="ARBA" id="ARBA00010382"/>
    </source>
</evidence>
<dbReference type="Gene3D" id="6.10.140.1790">
    <property type="match status" value="1"/>
</dbReference>
<feature type="region of interest" description="Disordered" evidence="12">
    <location>
        <begin position="1015"/>
        <end position="1098"/>
    </location>
</feature>
<feature type="region of interest" description="Disordered" evidence="12">
    <location>
        <begin position="325"/>
        <end position="487"/>
    </location>
</feature>
<comment type="similarity">
    <text evidence="2">Belongs to the BBP/SF1 family.</text>
</comment>
<dbReference type="Proteomes" id="UP000187429">
    <property type="component" value="Unassembled WGS sequence"/>
</dbReference>
<feature type="region of interest" description="Disordered" evidence="12">
    <location>
        <begin position="1"/>
        <end position="26"/>
    </location>
</feature>
<evidence type="ECO:0000256" key="1">
    <source>
        <dbReference type="ARBA" id="ARBA00004123"/>
    </source>
</evidence>
<gene>
    <name evidence="15" type="ORF">AYI69_g11378</name>
</gene>
<keyword evidence="7" id="KW-0862">Zinc</keyword>
<dbReference type="GO" id="GO:0008270">
    <property type="term" value="F:zinc ion binding"/>
    <property type="evidence" value="ECO:0007669"/>
    <property type="project" value="UniProtKB-KW"/>
</dbReference>
<dbReference type="CDD" id="cd02395">
    <property type="entry name" value="KH-I_BBP"/>
    <property type="match status" value="1"/>
</dbReference>
<keyword evidence="6" id="KW-0863">Zinc-finger</keyword>
<feature type="compositionally biased region" description="Low complexity" evidence="12">
    <location>
        <begin position="357"/>
        <end position="378"/>
    </location>
</feature>
<keyword evidence="9" id="KW-0508">mRNA splicing</keyword>
<dbReference type="GO" id="GO:0005634">
    <property type="term" value="C:nucleus"/>
    <property type="evidence" value="ECO:0007669"/>
    <property type="project" value="UniProtKB-SubCell"/>
</dbReference>
<dbReference type="PRINTS" id="PR01217">
    <property type="entry name" value="PRICHEXTENSN"/>
</dbReference>
<feature type="domain" description="K Homology" evidence="13">
    <location>
        <begin position="127"/>
        <end position="218"/>
    </location>
</feature>
<keyword evidence="8 11" id="KW-0694">RNA-binding</keyword>
<evidence type="ECO:0000256" key="10">
    <source>
        <dbReference type="ARBA" id="ARBA00023242"/>
    </source>
</evidence>
<dbReference type="SMART" id="SM00322">
    <property type="entry name" value="KH"/>
    <property type="match status" value="1"/>
</dbReference>
<dbReference type="Gene3D" id="4.10.60.10">
    <property type="entry name" value="Zinc finger, CCHC-type"/>
    <property type="match status" value="1"/>
</dbReference>
<evidence type="ECO:0000256" key="6">
    <source>
        <dbReference type="ARBA" id="ARBA00022771"/>
    </source>
</evidence>
<dbReference type="EMBL" id="LSSM01007604">
    <property type="protein sequence ID" value="OMJ07653.1"/>
    <property type="molecule type" value="Genomic_DNA"/>
</dbReference>
<feature type="domain" description="CCHC-type" evidence="14">
    <location>
        <begin position="255"/>
        <end position="271"/>
    </location>
</feature>
<feature type="compositionally biased region" description="Low complexity" evidence="12">
    <location>
        <begin position="459"/>
        <end position="468"/>
    </location>
</feature>
<feature type="region of interest" description="Disordered" evidence="12">
    <location>
        <begin position="614"/>
        <end position="648"/>
    </location>
</feature>
<dbReference type="InterPro" id="IPR032570">
    <property type="entry name" value="SF1-HH"/>
</dbReference>
<evidence type="ECO:0000256" key="11">
    <source>
        <dbReference type="PROSITE-ProRule" id="PRU00117"/>
    </source>
</evidence>
<feature type="compositionally biased region" description="Low complexity" evidence="12">
    <location>
        <begin position="389"/>
        <end position="398"/>
    </location>
</feature>
<dbReference type="PANTHER" id="PTHR11208">
    <property type="entry name" value="RNA-BINDING PROTEIN RELATED"/>
    <property type="match status" value="1"/>
</dbReference>
<evidence type="ECO:0000256" key="5">
    <source>
        <dbReference type="ARBA" id="ARBA00022723"/>
    </source>
</evidence>
<dbReference type="GO" id="GO:0003729">
    <property type="term" value="F:mRNA binding"/>
    <property type="evidence" value="ECO:0007669"/>
    <property type="project" value="TreeGrafter"/>
</dbReference>
<dbReference type="InterPro" id="IPR047086">
    <property type="entry name" value="SF1-HH_sf"/>
</dbReference>
<comment type="caution">
    <text evidence="15">The sequence shown here is derived from an EMBL/GenBank/DDBJ whole genome shotgun (WGS) entry which is preliminary data.</text>
</comment>
<dbReference type="InterPro" id="IPR036875">
    <property type="entry name" value="Znf_CCHC_sf"/>
</dbReference>
<dbReference type="OrthoDB" id="6777263at2759"/>
<dbReference type="Pfam" id="PF22675">
    <property type="entry name" value="KH-I_KHDC4-BBP"/>
    <property type="match status" value="1"/>
</dbReference>
<dbReference type="GO" id="GO:0006397">
    <property type="term" value="P:mRNA processing"/>
    <property type="evidence" value="ECO:0007669"/>
    <property type="project" value="UniProtKB-KW"/>
</dbReference>
<keyword evidence="10" id="KW-0539">Nucleus</keyword>
<dbReference type="SUPFAM" id="SSF57756">
    <property type="entry name" value="Retrovirus zinc finger-like domains"/>
    <property type="match status" value="1"/>
</dbReference>
<dbReference type="Pfam" id="PF16275">
    <property type="entry name" value="SF1-HH"/>
    <property type="match status" value="1"/>
</dbReference>
<proteinExistence type="inferred from homology"/>
<feature type="domain" description="CCHC-type" evidence="14">
    <location>
        <begin position="280"/>
        <end position="296"/>
    </location>
</feature>
<evidence type="ECO:0000256" key="4">
    <source>
        <dbReference type="ARBA" id="ARBA00022664"/>
    </source>
</evidence>
<evidence type="ECO:0000256" key="3">
    <source>
        <dbReference type="ARBA" id="ARBA00017984"/>
    </source>
</evidence>
<evidence type="ECO:0000259" key="14">
    <source>
        <dbReference type="SMART" id="SM00343"/>
    </source>
</evidence>
<evidence type="ECO:0000313" key="15">
    <source>
        <dbReference type="EMBL" id="OMJ07653.1"/>
    </source>
</evidence>
<feature type="compositionally biased region" description="Pro residues" evidence="12">
    <location>
        <begin position="1020"/>
        <end position="1098"/>
    </location>
</feature>
<keyword evidence="16" id="KW-1185">Reference proteome</keyword>
<dbReference type="PANTHER" id="PTHR11208:SF45">
    <property type="entry name" value="SPLICING FACTOR 1"/>
    <property type="match status" value="1"/>
</dbReference>
<dbReference type="GO" id="GO:0008380">
    <property type="term" value="P:RNA splicing"/>
    <property type="evidence" value="ECO:0007669"/>
    <property type="project" value="UniProtKB-KW"/>
</dbReference>
<evidence type="ECO:0000313" key="16">
    <source>
        <dbReference type="Proteomes" id="UP000187429"/>
    </source>
</evidence>
<feature type="compositionally biased region" description="Pro residues" evidence="12">
    <location>
        <begin position="427"/>
        <end position="446"/>
    </location>
</feature>
<dbReference type="GO" id="GO:0048024">
    <property type="term" value="P:regulation of mRNA splicing, via spliceosome"/>
    <property type="evidence" value="ECO:0007669"/>
    <property type="project" value="TreeGrafter"/>
</dbReference>
<evidence type="ECO:0000256" key="9">
    <source>
        <dbReference type="ARBA" id="ARBA00023187"/>
    </source>
</evidence>
<evidence type="ECO:0000256" key="12">
    <source>
        <dbReference type="SAM" id="MobiDB-lite"/>
    </source>
</evidence>
<dbReference type="AlphaFoldDB" id="A0A1R1WZ42"/>
<feature type="compositionally biased region" description="Low complexity" evidence="12">
    <location>
        <begin position="614"/>
        <end position="639"/>
    </location>
</feature>
<evidence type="ECO:0000259" key="13">
    <source>
        <dbReference type="SMART" id="SM00322"/>
    </source>
</evidence>